<gene>
    <name evidence="1" type="ORF">N3K66_000848</name>
</gene>
<comment type="caution">
    <text evidence="1">The sequence shown here is derived from an EMBL/GenBank/DDBJ whole genome shotgun (WGS) entry which is preliminary data.</text>
</comment>
<accession>A0ACC0VDN9</accession>
<sequence length="901" mass="100580">MEQPLDEAMEQVRAFGNDPWERKLFSKLDQLNQDLMDATQRKAENLKNMQDAFKKQCEENKKDGSMNVDDIMEKLNLEEMASVILGQSVTKTTDVPEHDVPSLNIHDGSIGVRIGGHSFSPITATFPSMISVAATFDIDVARQYGNALAKEAHDNGVHAVITPSVTIHRHPQGGHNHHSCGEDPLLAGYMAAAVIKGLEEKRVYAVAKHFLNTGQERERDILDAEIDDKALREIYLKPFEIICRSETQPWAMLATCRSVNGTRCDANEWLLQKVLREEMKFRGLIMTRATGMSPLHDTINAGLDLEMPTEWTRRETRDVVDAVKAGKVTEDKAKERVRSVLNSLAYIKDRENLPGKFYQEFPDVKTVLKDIGARGMVLLKNHDETLPLKTPKGVQKTIAIIGYGKYALGHGGGTASYNAPWTIDPLDSLERHERAKSVTFTWSRGFRTERTLPSLTWRAGCGTVRNLNDDFGFTCRGYRTGDPVPAYVEHGIYESVCMPEGIFKGPGYTFEFLCNFTPRETGRHYMSCSGLGPTRVWVDDQLILEQGRSCPEPTAFYSKASPKEVAGRYPFAVGKTYRILIRTESIDGLNLAATGRRVAFRFGFQLESVHDADIKTEAVNLAERADYALVFTGHGLEYTTDGRDLESFDLPNGQNELVEAVASVNKKTIVFNSTGGPVALPWLDKVKTLVQAWYPGQQCGNSVADVVLGDAEPRGRLPMTWPKRVEDTPAHANFPSDATEGQTTVKHAEGLLIGYKHYDRQGGDANVLFPFGFGLSYKPACATFGSVKEQITEDVWAFGAQVFNNECKTDNLVVQVYVGAVNPRPGEPLKKLVAFKKVQLALEEYGLVRFIVKTRDVAYWDSERKLWALDKKAYRVSFGLSATDIIDTRFVHVERAKTWEG</sequence>
<name>A0ACC0VDN9_9HYPO</name>
<proteinExistence type="predicted"/>
<evidence type="ECO:0000313" key="2">
    <source>
        <dbReference type="Proteomes" id="UP001163324"/>
    </source>
</evidence>
<evidence type="ECO:0000313" key="1">
    <source>
        <dbReference type="EMBL" id="KAI9904319.1"/>
    </source>
</evidence>
<reference evidence="1" key="1">
    <citation type="submission" date="2022-10" db="EMBL/GenBank/DDBJ databases">
        <title>Complete Genome of Trichothecium roseum strain YXFP-22015, a Plant Pathogen Isolated from Citrus.</title>
        <authorList>
            <person name="Wang Y."/>
            <person name="Zhu L."/>
        </authorList>
    </citation>
    <scope>NUCLEOTIDE SEQUENCE</scope>
    <source>
        <strain evidence="1">YXFP-22015</strain>
    </source>
</reference>
<organism evidence="1 2">
    <name type="scientific">Trichothecium roseum</name>
    <dbReference type="NCBI Taxonomy" id="47278"/>
    <lineage>
        <taxon>Eukaryota</taxon>
        <taxon>Fungi</taxon>
        <taxon>Dikarya</taxon>
        <taxon>Ascomycota</taxon>
        <taxon>Pezizomycotina</taxon>
        <taxon>Sordariomycetes</taxon>
        <taxon>Hypocreomycetidae</taxon>
        <taxon>Hypocreales</taxon>
        <taxon>Hypocreales incertae sedis</taxon>
        <taxon>Trichothecium</taxon>
    </lineage>
</organism>
<protein>
    <submittedName>
        <fullName evidence="1">Uncharacterized protein</fullName>
    </submittedName>
</protein>
<dbReference type="Proteomes" id="UP001163324">
    <property type="component" value="Chromosome 1"/>
</dbReference>
<dbReference type="EMBL" id="CM047940">
    <property type="protein sequence ID" value="KAI9904319.1"/>
    <property type="molecule type" value="Genomic_DNA"/>
</dbReference>
<keyword evidence="2" id="KW-1185">Reference proteome</keyword>